<reference evidence="2 4" key="2">
    <citation type="submission" date="2019-07" db="EMBL/GenBank/DDBJ databases">
        <title>Genome Sequencing of Bacteroides fragilis.</title>
        <authorList>
            <person name="Pinto K.M."/>
            <person name="Ruoff K.L."/>
            <person name="Price C.E."/>
            <person name="Valls R.A."/>
            <person name="O'Toole G.A."/>
        </authorList>
    </citation>
    <scope>NUCLEOTIDE SEQUENCE [LARGE SCALE GENOMIC DNA]</scope>
    <source>
        <strain evidence="2 4">AD135F_3B</strain>
    </source>
</reference>
<dbReference type="EMBL" id="VOHV01000027">
    <property type="protein sequence ID" value="TWV35894.1"/>
    <property type="molecule type" value="Genomic_DNA"/>
</dbReference>
<dbReference type="AlphaFoldDB" id="A0AB38PIP5"/>
<comment type="caution">
    <text evidence="2">The sequence shown here is derived from an EMBL/GenBank/DDBJ whole genome shotgun (WGS) entry which is preliminary data.</text>
</comment>
<evidence type="ECO:0000313" key="4">
    <source>
        <dbReference type="Proteomes" id="UP000319026"/>
    </source>
</evidence>
<gene>
    <name evidence="2" type="ORF">FSA03_24920</name>
    <name evidence="1" type="ORF">FSA06_24940</name>
</gene>
<organism evidence="2 4">
    <name type="scientific">Bacteroides fragilis</name>
    <dbReference type="NCBI Taxonomy" id="817"/>
    <lineage>
        <taxon>Bacteria</taxon>
        <taxon>Pseudomonadati</taxon>
        <taxon>Bacteroidota</taxon>
        <taxon>Bacteroidia</taxon>
        <taxon>Bacteroidales</taxon>
        <taxon>Bacteroidaceae</taxon>
        <taxon>Bacteroides</taxon>
    </lineage>
</organism>
<sequence>MNFVIVSIAFCLEHGIIVPAHARKSLDGTQVILHEEYIAPVLQKGDDVRSYRYDSSRLRDILGGPQWTSPQEEVLRTDREQ</sequence>
<proteinExistence type="predicted"/>
<dbReference type="Proteomes" id="UP000315444">
    <property type="component" value="Unassembled WGS sequence"/>
</dbReference>
<evidence type="ECO:0000313" key="1">
    <source>
        <dbReference type="EMBL" id="TWV35894.1"/>
    </source>
</evidence>
<name>A0AB38PIP5_BACFG</name>
<dbReference type="RefSeq" id="WP_146333306.1">
    <property type="nucleotide sequence ID" value="NZ_VOHT01000027.1"/>
</dbReference>
<evidence type="ECO:0000313" key="2">
    <source>
        <dbReference type="EMBL" id="TWV42728.1"/>
    </source>
</evidence>
<evidence type="ECO:0000313" key="3">
    <source>
        <dbReference type="Proteomes" id="UP000315444"/>
    </source>
</evidence>
<reference evidence="1 3" key="1">
    <citation type="submission" date="2019-07" db="EMBL/GenBank/DDBJ databases">
        <title>Genome sequencing of Bacteroides fragilis.</title>
        <authorList>
            <person name="Galasyn E.V."/>
            <person name="Ruoff K.L."/>
            <person name="Price C.E."/>
            <person name="Valls R.A."/>
            <person name="O'Toole G.A."/>
        </authorList>
    </citation>
    <scope>NUCLEOTIDE SEQUENCE [LARGE SCALE GENOMIC DNA]</scope>
    <source>
        <strain evidence="1 3">AD135F_1B</strain>
    </source>
</reference>
<dbReference type="Proteomes" id="UP000319026">
    <property type="component" value="Unassembled WGS sequence"/>
</dbReference>
<accession>A0AB38PIP5</accession>
<protein>
    <submittedName>
        <fullName evidence="2">Uncharacterized protein</fullName>
    </submittedName>
</protein>
<dbReference type="EMBL" id="VOHT01000027">
    <property type="protein sequence ID" value="TWV42728.1"/>
    <property type="molecule type" value="Genomic_DNA"/>
</dbReference>